<accession>A0A6J4PFY3</accession>
<gene>
    <name evidence="1" type="ORF">AVDCRST_MAG03-2103</name>
</gene>
<reference evidence="1" key="1">
    <citation type="submission" date="2020-02" db="EMBL/GenBank/DDBJ databases">
        <authorList>
            <person name="Meier V. D."/>
        </authorList>
    </citation>
    <scope>NUCLEOTIDE SEQUENCE</scope>
    <source>
        <strain evidence="1">AVDCRST_MAG03</strain>
    </source>
</reference>
<dbReference type="EMBL" id="CADCUT010000131">
    <property type="protein sequence ID" value="CAA9414575.1"/>
    <property type="molecule type" value="Genomic_DNA"/>
</dbReference>
<evidence type="ECO:0000313" key="1">
    <source>
        <dbReference type="EMBL" id="CAA9414575.1"/>
    </source>
</evidence>
<dbReference type="AlphaFoldDB" id="A0A6J4PFY3"/>
<proteinExistence type="predicted"/>
<name>A0A6J4PFY3_9ACTN</name>
<protein>
    <submittedName>
        <fullName evidence="1">Uncharacterized protein</fullName>
    </submittedName>
</protein>
<organism evidence="1">
    <name type="scientific">uncultured Rubrobacteraceae bacterium</name>
    <dbReference type="NCBI Taxonomy" id="349277"/>
    <lineage>
        <taxon>Bacteria</taxon>
        <taxon>Bacillati</taxon>
        <taxon>Actinomycetota</taxon>
        <taxon>Rubrobacteria</taxon>
        <taxon>Rubrobacterales</taxon>
        <taxon>Rubrobacteraceae</taxon>
        <taxon>environmental samples</taxon>
    </lineage>
</organism>
<sequence>MLRVDNVRDEAALEAVRDALDRLDVDYRFAHAEPDEDRFPQTAYFYVPDAAADAVEDAMRDLSEEHGFDAETL</sequence>